<evidence type="ECO:0000256" key="6">
    <source>
        <dbReference type="SAM" id="Coils"/>
    </source>
</evidence>
<keyword evidence="2" id="KW-0134">Cell wall</keyword>
<evidence type="ECO:0000259" key="9">
    <source>
        <dbReference type="PROSITE" id="PS50847"/>
    </source>
</evidence>
<evidence type="ECO:0000256" key="4">
    <source>
        <dbReference type="ARBA" id="ARBA00022729"/>
    </source>
</evidence>
<feature type="transmembrane region" description="Helical" evidence="8">
    <location>
        <begin position="974"/>
        <end position="995"/>
    </location>
</feature>
<protein>
    <submittedName>
        <fullName evidence="10">LPXTG-motif cell wall anchor domain-containing protein</fullName>
    </submittedName>
</protein>
<evidence type="ECO:0000256" key="3">
    <source>
        <dbReference type="ARBA" id="ARBA00022525"/>
    </source>
</evidence>
<dbReference type="EMBL" id="FRCZ01000005">
    <property type="protein sequence ID" value="SHN23959.1"/>
    <property type="molecule type" value="Genomic_DNA"/>
</dbReference>
<keyword evidence="8" id="KW-0812">Transmembrane</keyword>
<keyword evidence="4" id="KW-0732">Signal</keyword>
<evidence type="ECO:0000256" key="8">
    <source>
        <dbReference type="SAM" id="Phobius"/>
    </source>
</evidence>
<dbReference type="NCBIfam" id="TIGR01167">
    <property type="entry name" value="LPXTG_anchor"/>
    <property type="match status" value="1"/>
</dbReference>
<dbReference type="Gene3D" id="3.40.50.1820">
    <property type="entry name" value="alpha/beta hydrolase"/>
    <property type="match status" value="1"/>
</dbReference>
<dbReference type="Pfam" id="PF00746">
    <property type="entry name" value="Gram_pos_anchor"/>
    <property type="match status" value="1"/>
</dbReference>
<dbReference type="InterPro" id="IPR019931">
    <property type="entry name" value="LPXTG_anchor"/>
</dbReference>
<keyword evidence="3" id="KW-0964">Secreted</keyword>
<organism evidence="10 11">
    <name type="scientific">Gracilibacillus kekensis</name>
    <dbReference type="NCBI Taxonomy" id="1027249"/>
    <lineage>
        <taxon>Bacteria</taxon>
        <taxon>Bacillati</taxon>
        <taxon>Bacillota</taxon>
        <taxon>Bacilli</taxon>
        <taxon>Bacillales</taxon>
        <taxon>Bacillaceae</taxon>
        <taxon>Gracilibacillus</taxon>
    </lineage>
</organism>
<gene>
    <name evidence="10" type="ORF">SAMN05216179_2726</name>
</gene>
<keyword evidence="8" id="KW-1133">Transmembrane helix</keyword>
<accession>A0A1M7Q1S4</accession>
<proteinExistence type="predicted"/>
<dbReference type="InterPro" id="IPR041172">
    <property type="entry name" value="EstA_Ig-like_N"/>
</dbReference>
<dbReference type="PROSITE" id="PS50847">
    <property type="entry name" value="GRAM_POS_ANCHORING"/>
    <property type="match status" value="1"/>
</dbReference>
<dbReference type="Pfam" id="PF07554">
    <property type="entry name" value="FIVAR"/>
    <property type="match status" value="1"/>
</dbReference>
<evidence type="ECO:0000256" key="5">
    <source>
        <dbReference type="ARBA" id="ARBA00023088"/>
    </source>
</evidence>
<feature type="coiled-coil region" evidence="6">
    <location>
        <begin position="763"/>
        <end position="804"/>
    </location>
</feature>
<reference evidence="10 11" key="1">
    <citation type="submission" date="2016-11" db="EMBL/GenBank/DDBJ databases">
        <authorList>
            <person name="Jaros S."/>
            <person name="Januszkiewicz K."/>
            <person name="Wedrychowicz H."/>
        </authorList>
    </citation>
    <scope>NUCLEOTIDE SEQUENCE [LARGE SCALE GENOMIC DNA]</scope>
    <source>
        <strain evidence="10 11">CGMCC 1.10681</strain>
    </source>
</reference>
<dbReference type="Gene3D" id="2.60.40.2180">
    <property type="match status" value="1"/>
</dbReference>
<name>A0A1M7Q1S4_9BACI</name>
<dbReference type="Gene3D" id="1.20.1270.90">
    <property type="entry name" value="AF1782-like"/>
    <property type="match status" value="1"/>
</dbReference>
<feature type="compositionally biased region" description="Acidic residues" evidence="7">
    <location>
        <begin position="946"/>
        <end position="958"/>
    </location>
</feature>
<evidence type="ECO:0000256" key="2">
    <source>
        <dbReference type="ARBA" id="ARBA00022512"/>
    </source>
</evidence>
<dbReference type="InterPro" id="IPR029058">
    <property type="entry name" value="AB_hydrolase_fold"/>
</dbReference>
<evidence type="ECO:0000313" key="11">
    <source>
        <dbReference type="Proteomes" id="UP000184184"/>
    </source>
</evidence>
<dbReference type="SUPFAM" id="SSF53474">
    <property type="entry name" value="alpha/beta-Hydrolases"/>
    <property type="match status" value="1"/>
</dbReference>
<dbReference type="Pfam" id="PF18435">
    <property type="entry name" value="EstA_Ig_like"/>
    <property type="match status" value="1"/>
</dbReference>
<comment type="subcellular location">
    <subcellularLocation>
        <location evidence="1">Secreted</location>
        <location evidence="1">Cell wall</location>
        <topology evidence="1">Peptidoglycan-anchor</topology>
    </subcellularLocation>
</comment>
<evidence type="ECO:0000256" key="7">
    <source>
        <dbReference type="SAM" id="MobiDB-lite"/>
    </source>
</evidence>
<dbReference type="STRING" id="1027249.SAMN05216179_2726"/>
<keyword evidence="8" id="KW-0472">Membrane</keyword>
<evidence type="ECO:0000256" key="1">
    <source>
        <dbReference type="ARBA" id="ARBA00004168"/>
    </source>
</evidence>
<feature type="domain" description="Gram-positive cocci surface proteins LPxTG" evidence="9">
    <location>
        <begin position="967"/>
        <end position="1000"/>
    </location>
</feature>
<sequence>MRKVELVVALLICFIMVMEFNLPQTTAAPNDTWRQVDPADVQIGKSYLIVSEHGALTNAQATINTPGDVTGDTQIGMVSKPVTIEDGLITSEVTEDMIWQFGLGANTAEASGGLGEGPGYYILNNAPGEGGGTEPLRRESSFNAQHAPLNTTSAANNANQQSLLLHALDEEEGTASLYIWSGNNQWNFALTSTVDGFTAKSKVAGTTSTEQLLEQMQESPSLRLYEPNVTSGVQHYIMASSGENGSISPTSQTGHVWVNDGEDVTFTFNPEFGFEVDKVTVNDEEVDVTDNTYTIQNVTASDTSIHVTFKPDSSAMDLPFTVYNDIFSVGNVTTAVIIDLGEGNTANLSDLSSDMFSAAARNTRLDGSTVIFDGMRSINRVYVNNDPEPLGYISPAPGSDDLVTDTPESGRYIIVELEFWNANGYTSGSMVSGNLQNAFSAILNYRINVDREIKLTDGTTIIPKFTQEAVVNPALDKFDPDKTNPGGTGNMDILISIDESWEDLGPLPLFIYNHGGGRGGPSGDYFAPMQTANGAAVLSKRQLENPGKYNAHIIATQNHSNDQDNNEALMAYVEKLAEEGKVDPNRIYMSGFSMGSMYTAGFYNRNPEFLAAIVPLAGGNLPTEEQINENPEYTKTSIWAHTHKDDFMGDPWTEYFSTGAGASDLYSEANVTVLETNQAFNFPYYGFDWTPHETEAQVFSNLIGQSNATFTYGAGHEEYADKNIFDWMFAQDRDPELETEELESALDKAKAITNEEAYTEESYAALQSAIANAEAVLADDEATQEDVNAEAEALQEAIDNLVEREAEELVLEIELDNEAIEVVGGKTYTITGTNAKITLPEDLPIGTKLKVTAKDPKDTNHEGLEVAGEILTFEFEYPNGQSPEGSFTLVLGYYDDVDTSKIAIYYYNDETDEWEHRGGKVDEENQVIELSVPHFSTYGVFAEVSQDENEQEEEESEETNAAGNNELPDTATNITNYLILGILLLVVGGAIVLGVRRKRV</sequence>
<dbReference type="RefSeq" id="WP_170862704.1">
    <property type="nucleotide sequence ID" value="NZ_FRCZ01000005.1"/>
</dbReference>
<keyword evidence="6" id="KW-0175">Coiled coil</keyword>
<dbReference type="AlphaFoldDB" id="A0A1M7Q1S4"/>
<keyword evidence="5" id="KW-0572">Peptidoglycan-anchor</keyword>
<feature type="region of interest" description="Disordered" evidence="7">
    <location>
        <begin position="946"/>
        <end position="968"/>
    </location>
</feature>
<keyword evidence="11" id="KW-1185">Reference proteome</keyword>
<evidence type="ECO:0000313" key="10">
    <source>
        <dbReference type="EMBL" id="SHN23959.1"/>
    </source>
</evidence>
<dbReference type="Proteomes" id="UP000184184">
    <property type="component" value="Unassembled WGS sequence"/>
</dbReference>